<dbReference type="PANTHER" id="PTHR34475">
    <property type="match status" value="1"/>
</dbReference>
<evidence type="ECO:0000256" key="2">
    <source>
        <dbReference type="SAM" id="Phobius"/>
    </source>
</evidence>
<dbReference type="Proteomes" id="UP001519344">
    <property type="component" value="Unassembled WGS sequence"/>
</dbReference>
<keyword evidence="5" id="KW-1185">Reference proteome</keyword>
<reference evidence="4 5" key="1">
    <citation type="submission" date="2021-03" db="EMBL/GenBank/DDBJ databases">
        <title>Genomic Encyclopedia of Type Strains, Phase IV (KMG-IV): sequencing the most valuable type-strain genomes for metagenomic binning, comparative biology and taxonomic classification.</title>
        <authorList>
            <person name="Goeker M."/>
        </authorList>
    </citation>
    <scope>NUCLEOTIDE SEQUENCE [LARGE SCALE GENOMIC DNA]</scope>
    <source>
        <strain evidence="4 5">DSM 24950</strain>
    </source>
</reference>
<dbReference type="SUPFAM" id="SSF47413">
    <property type="entry name" value="lambda repressor-like DNA-binding domains"/>
    <property type="match status" value="1"/>
</dbReference>
<keyword evidence="2" id="KW-0812">Transmembrane</keyword>
<sequence>MSDLGYILRKTRLERKISLDDLQEVTKIRKRYLEAIEEGNYKVLPGSFYVRAFIKSYAEAVGLDPTEVLNMYETTNPSPVVEKPVVETIRKNRTSVRNTEKMSRWASSVMFICFILLIFGIVYYYTYKNYKGTPAGEKPSQTQSPRITDSTNPGAGTTPNTSTNASSDGKVVPLPTPTSTPAPTPTPPAVQVKFSSNEKGVDNYTITGTANLNIQMKITGSCWIRVDALADGGGKDMLRQKLYKEGDTDTFDLTSSAYLNVGAASALELTVNGTVVPVGDTPNPKRVQLNLQKN</sequence>
<gene>
    <name evidence="4" type="ORF">J2Z65_000233</name>
</gene>
<proteinExistence type="predicted"/>
<feature type="domain" description="Cytoskeleton protein RodZ-like C-terminal" evidence="3">
    <location>
        <begin position="216"/>
        <end position="281"/>
    </location>
</feature>
<comment type="caution">
    <text evidence="4">The sequence shown here is derived from an EMBL/GenBank/DDBJ whole genome shotgun (WGS) entry which is preliminary data.</text>
</comment>
<dbReference type="Gene3D" id="1.10.260.40">
    <property type="entry name" value="lambda repressor-like DNA-binding domains"/>
    <property type="match status" value="1"/>
</dbReference>
<feature type="region of interest" description="Disordered" evidence="1">
    <location>
        <begin position="134"/>
        <end position="191"/>
    </location>
</feature>
<dbReference type="Pfam" id="PF13464">
    <property type="entry name" value="RodZ_C"/>
    <property type="match status" value="1"/>
</dbReference>
<accession>A0ABS4HQZ8</accession>
<feature type="compositionally biased region" description="Pro residues" evidence="1">
    <location>
        <begin position="174"/>
        <end position="188"/>
    </location>
</feature>
<dbReference type="InterPro" id="IPR010982">
    <property type="entry name" value="Lambda_DNA-bd_dom_sf"/>
</dbReference>
<organism evidence="4 5">
    <name type="scientific">Paenibacillus aceris</name>
    <dbReference type="NCBI Taxonomy" id="869555"/>
    <lineage>
        <taxon>Bacteria</taxon>
        <taxon>Bacillati</taxon>
        <taxon>Bacillota</taxon>
        <taxon>Bacilli</taxon>
        <taxon>Bacillales</taxon>
        <taxon>Paenibacillaceae</taxon>
        <taxon>Paenibacillus</taxon>
    </lineage>
</organism>
<feature type="transmembrane region" description="Helical" evidence="2">
    <location>
        <begin position="105"/>
        <end position="125"/>
    </location>
</feature>
<evidence type="ECO:0000259" key="3">
    <source>
        <dbReference type="Pfam" id="PF13464"/>
    </source>
</evidence>
<dbReference type="InterPro" id="IPR025194">
    <property type="entry name" value="RodZ-like_C"/>
</dbReference>
<protein>
    <submittedName>
        <fullName evidence="4">Cytoskeletal protein RodZ</fullName>
    </submittedName>
</protein>
<name>A0ABS4HQZ8_9BACL</name>
<keyword evidence="2" id="KW-0472">Membrane</keyword>
<evidence type="ECO:0000313" key="5">
    <source>
        <dbReference type="Proteomes" id="UP001519344"/>
    </source>
</evidence>
<dbReference type="Pfam" id="PF13413">
    <property type="entry name" value="HTH_25"/>
    <property type="match status" value="1"/>
</dbReference>
<evidence type="ECO:0000313" key="4">
    <source>
        <dbReference type="EMBL" id="MBP1961039.1"/>
    </source>
</evidence>
<dbReference type="InterPro" id="IPR050400">
    <property type="entry name" value="Bact_Cytoskel_RodZ"/>
</dbReference>
<dbReference type="PANTHER" id="PTHR34475:SF1">
    <property type="entry name" value="CYTOSKELETON PROTEIN RODZ"/>
    <property type="match status" value="1"/>
</dbReference>
<feature type="compositionally biased region" description="Polar residues" evidence="1">
    <location>
        <begin position="139"/>
        <end position="167"/>
    </location>
</feature>
<dbReference type="RefSeq" id="WP_167056329.1">
    <property type="nucleotide sequence ID" value="NZ_JAAOZR010000013.1"/>
</dbReference>
<keyword evidence="2" id="KW-1133">Transmembrane helix</keyword>
<evidence type="ECO:0000256" key="1">
    <source>
        <dbReference type="SAM" id="MobiDB-lite"/>
    </source>
</evidence>
<dbReference type="EMBL" id="JAGGKV010000001">
    <property type="protein sequence ID" value="MBP1961039.1"/>
    <property type="molecule type" value="Genomic_DNA"/>
</dbReference>